<dbReference type="RefSeq" id="WP_183340479.1">
    <property type="nucleotide sequence ID" value="NZ_JACHZG010000001.1"/>
</dbReference>
<evidence type="ECO:0008006" key="4">
    <source>
        <dbReference type="Google" id="ProtNLM"/>
    </source>
</evidence>
<name>A0A7W5P8G7_9ACTN</name>
<evidence type="ECO:0000313" key="3">
    <source>
        <dbReference type="Proteomes" id="UP000565572"/>
    </source>
</evidence>
<proteinExistence type="predicted"/>
<dbReference type="EMBL" id="JACHZG010000001">
    <property type="protein sequence ID" value="MBB3328550.1"/>
    <property type="molecule type" value="Genomic_DNA"/>
</dbReference>
<protein>
    <recommendedName>
        <fullName evidence="4">DUF4307 domain-containing protein</fullName>
    </recommendedName>
</protein>
<comment type="caution">
    <text evidence="2">The sequence shown here is derived from an EMBL/GenBank/DDBJ whole genome shotgun (WGS) entry which is preliminary data.</text>
</comment>
<keyword evidence="1" id="KW-0472">Membrane</keyword>
<gene>
    <name evidence="2" type="ORF">FHX39_003494</name>
</gene>
<reference evidence="2 3" key="1">
    <citation type="submission" date="2020-08" db="EMBL/GenBank/DDBJ databases">
        <title>Sequencing the genomes of 1000 actinobacteria strains.</title>
        <authorList>
            <person name="Klenk H.-P."/>
        </authorList>
    </citation>
    <scope>NUCLEOTIDE SEQUENCE [LARGE SCALE GENOMIC DNA]</scope>
    <source>
        <strain evidence="2 3">DSM 11053</strain>
    </source>
</reference>
<accession>A0A7W5P8G7</accession>
<feature type="transmembrane region" description="Helical" evidence="1">
    <location>
        <begin position="30"/>
        <end position="49"/>
    </location>
</feature>
<dbReference type="Pfam" id="PF14155">
    <property type="entry name" value="DUF4307"/>
    <property type="match status" value="1"/>
</dbReference>
<sequence length="138" mass="14863">MTEPTTVDAAAAERLARRYPPPLVKRRTKILITAVATLVALGWLVWAALLHAEPAVAGQVASYQVVSDTAIDVVITVQRSDPSRPATCRLLAQSTDFQPVAERDVPIEAGTVKVVDTRVTLTTLRRATSATVRSCTSR</sequence>
<evidence type="ECO:0000256" key="1">
    <source>
        <dbReference type="SAM" id="Phobius"/>
    </source>
</evidence>
<dbReference type="InterPro" id="IPR025443">
    <property type="entry name" value="DUF4307"/>
</dbReference>
<keyword evidence="1" id="KW-1133">Transmembrane helix</keyword>
<dbReference type="Proteomes" id="UP000565572">
    <property type="component" value="Unassembled WGS sequence"/>
</dbReference>
<evidence type="ECO:0000313" key="2">
    <source>
        <dbReference type="EMBL" id="MBB3328550.1"/>
    </source>
</evidence>
<keyword evidence="1" id="KW-0812">Transmembrane</keyword>
<keyword evidence="3" id="KW-1185">Reference proteome</keyword>
<organism evidence="2 3">
    <name type="scientific">Microlunatus antarcticus</name>
    <dbReference type="NCBI Taxonomy" id="53388"/>
    <lineage>
        <taxon>Bacteria</taxon>
        <taxon>Bacillati</taxon>
        <taxon>Actinomycetota</taxon>
        <taxon>Actinomycetes</taxon>
        <taxon>Propionibacteriales</taxon>
        <taxon>Propionibacteriaceae</taxon>
        <taxon>Microlunatus</taxon>
    </lineage>
</organism>
<dbReference type="AlphaFoldDB" id="A0A7W5P8G7"/>